<feature type="signal peptide" evidence="1">
    <location>
        <begin position="1"/>
        <end position="30"/>
    </location>
</feature>
<protein>
    <submittedName>
        <fullName evidence="2">Uncharacterized protein</fullName>
    </submittedName>
</protein>
<evidence type="ECO:0000313" key="2">
    <source>
        <dbReference type="EMBL" id="KAL0267729.1"/>
    </source>
</evidence>
<comment type="caution">
    <text evidence="2">The sequence shown here is derived from an EMBL/GenBank/DDBJ whole genome shotgun (WGS) entry which is preliminary data.</text>
</comment>
<dbReference type="EMBL" id="JARGDH010000005">
    <property type="protein sequence ID" value="KAL0267729.1"/>
    <property type="molecule type" value="Genomic_DNA"/>
</dbReference>
<keyword evidence="1" id="KW-0732">Signal</keyword>
<name>A0AAW2HDD4_9NEOP</name>
<sequence length="113" mass="13003">MIPNSGCACPRKSIRSSILPLLLKLMCVLTRTCKHDRAEEFSYNIQQQQQNMEDLLYPAPRLQSRLLLHCGLMVAPVMKGSLRTDKFSFYVKSAKSEGADRYSLRPIRKDDRK</sequence>
<reference evidence="2" key="1">
    <citation type="journal article" date="2024" name="Gigascience">
        <title>Chromosome-level genome of the poultry shaft louse Menopon gallinae provides insight into the host-switching and adaptive evolution of parasitic lice.</title>
        <authorList>
            <person name="Xu Y."/>
            <person name="Ma L."/>
            <person name="Liu S."/>
            <person name="Liang Y."/>
            <person name="Liu Q."/>
            <person name="He Z."/>
            <person name="Tian L."/>
            <person name="Duan Y."/>
            <person name="Cai W."/>
            <person name="Li H."/>
            <person name="Song F."/>
        </authorList>
    </citation>
    <scope>NUCLEOTIDE SEQUENCE</scope>
    <source>
        <strain evidence="2">Cailab_2023a</strain>
    </source>
</reference>
<gene>
    <name evidence="2" type="ORF">PYX00_009911</name>
</gene>
<evidence type="ECO:0000256" key="1">
    <source>
        <dbReference type="SAM" id="SignalP"/>
    </source>
</evidence>
<dbReference type="AlphaFoldDB" id="A0AAW2HDD4"/>
<organism evidence="2">
    <name type="scientific">Menopon gallinae</name>
    <name type="common">poultry shaft louse</name>
    <dbReference type="NCBI Taxonomy" id="328185"/>
    <lineage>
        <taxon>Eukaryota</taxon>
        <taxon>Metazoa</taxon>
        <taxon>Ecdysozoa</taxon>
        <taxon>Arthropoda</taxon>
        <taxon>Hexapoda</taxon>
        <taxon>Insecta</taxon>
        <taxon>Pterygota</taxon>
        <taxon>Neoptera</taxon>
        <taxon>Paraneoptera</taxon>
        <taxon>Psocodea</taxon>
        <taxon>Troctomorpha</taxon>
        <taxon>Phthiraptera</taxon>
        <taxon>Amblycera</taxon>
        <taxon>Menoponidae</taxon>
        <taxon>Menopon</taxon>
    </lineage>
</organism>
<feature type="chain" id="PRO_5043777700" evidence="1">
    <location>
        <begin position="31"/>
        <end position="113"/>
    </location>
</feature>
<accession>A0AAW2HDD4</accession>
<proteinExistence type="predicted"/>